<sequence>MNFYIASGFQNLTLVKNMSLEIQKVLGWNLTYDWTKNERAITFEELVHIGTKEYKGVMDSDVVIVILPGGKGCHTELGIALGGNKCILLYDPCDVLDNYMEATTFYYLPQIKRWNGNILELSDLILV</sequence>
<evidence type="ECO:0000313" key="2">
    <source>
        <dbReference type="Proteomes" id="UP001258181"/>
    </source>
</evidence>
<reference evidence="1 2" key="1">
    <citation type="submission" date="2023-07" db="EMBL/GenBank/DDBJ databases">
        <title>Sorghum-associated microbial communities from plants grown in Nebraska, USA.</title>
        <authorList>
            <person name="Schachtman D."/>
        </authorList>
    </citation>
    <scope>NUCLEOTIDE SEQUENCE [LARGE SCALE GENOMIC DNA]</scope>
    <source>
        <strain evidence="1 2">BE211</strain>
    </source>
</reference>
<gene>
    <name evidence="1" type="ORF">J2X07_001318</name>
</gene>
<organism evidence="1 2">
    <name type="scientific">Fictibacillus barbaricus</name>
    <dbReference type="NCBI Taxonomy" id="182136"/>
    <lineage>
        <taxon>Bacteria</taxon>
        <taxon>Bacillati</taxon>
        <taxon>Bacillota</taxon>
        <taxon>Bacilli</taxon>
        <taxon>Bacillales</taxon>
        <taxon>Fictibacillaceae</taxon>
        <taxon>Fictibacillus</taxon>
    </lineage>
</organism>
<dbReference type="Proteomes" id="UP001258181">
    <property type="component" value="Unassembled WGS sequence"/>
</dbReference>
<accession>A0ABU1TYQ1</accession>
<comment type="caution">
    <text evidence="1">The sequence shown here is derived from an EMBL/GenBank/DDBJ whole genome shotgun (WGS) entry which is preliminary data.</text>
</comment>
<proteinExistence type="predicted"/>
<evidence type="ECO:0000313" key="1">
    <source>
        <dbReference type="EMBL" id="MDR7072341.1"/>
    </source>
</evidence>
<keyword evidence="2" id="KW-1185">Reference proteome</keyword>
<dbReference type="RefSeq" id="WP_310257634.1">
    <property type="nucleotide sequence ID" value="NZ_JAVDWA010000002.1"/>
</dbReference>
<dbReference type="EMBL" id="JAVDWA010000002">
    <property type="protein sequence ID" value="MDR7072341.1"/>
    <property type="molecule type" value="Genomic_DNA"/>
</dbReference>
<evidence type="ECO:0008006" key="3">
    <source>
        <dbReference type="Google" id="ProtNLM"/>
    </source>
</evidence>
<name>A0ABU1TYQ1_9BACL</name>
<protein>
    <recommendedName>
        <fullName evidence="3">Group-specific protein</fullName>
    </recommendedName>
</protein>